<dbReference type="KEGG" id="pog:Pogu_0092"/>
<feature type="domain" description="G" evidence="1">
    <location>
        <begin position="2"/>
        <end position="83"/>
    </location>
</feature>
<protein>
    <recommendedName>
        <fullName evidence="1">G domain-containing protein</fullName>
    </recommendedName>
</protein>
<evidence type="ECO:0000313" key="3">
    <source>
        <dbReference type="Proteomes" id="UP000009062"/>
    </source>
</evidence>
<dbReference type="InterPro" id="IPR027417">
    <property type="entry name" value="P-loop_NTPase"/>
</dbReference>
<reference evidence="2 3" key="1">
    <citation type="journal article" date="2012" name="Stand. Genomic Sci.">
        <title>Complete genome sequence of Pyrobaculum oguniense.</title>
        <authorList>
            <person name="Bernick D.L."/>
            <person name="Karplus K."/>
            <person name="Lui L.M."/>
            <person name="Coker J.K."/>
            <person name="Murphy J.N."/>
            <person name="Chan P.P."/>
            <person name="Cozen A.E."/>
            <person name="Lowe T.M."/>
        </authorList>
    </citation>
    <scope>NUCLEOTIDE SEQUENCE [LARGE SCALE GENOMIC DNA]</scope>
    <source>
        <strain evidence="2 3">TE7</strain>
    </source>
</reference>
<dbReference type="eggNOG" id="arCOG00364">
    <property type="taxonomic scope" value="Archaea"/>
</dbReference>
<proteinExistence type="predicted"/>
<name>H6Q6G1_PYROT</name>
<accession>H6Q6G1</accession>
<keyword evidence="3" id="KW-1185">Reference proteome</keyword>
<dbReference type="SUPFAM" id="SSF52540">
    <property type="entry name" value="P-loop containing nucleoside triphosphate hydrolases"/>
    <property type="match status" value="1"/>
</dbReference>
<dbReference type="InterPro" id="IPR006073">
    <property type="entry name" value="GTP-bd"/>
</dbReference>
<sequence length="158" mass="17568">MVFLGVGGVGKTTYIYRLLGISKKPVLTRRPRWYPLYADRAVIYLVDVPGQRAVEVARGYYQAVRAYGARVDLIVYMYSVVEPATLDALFEIHQWAMGVPAFARILVGNKRDLAEEAGFMVEGDGAAPYLGVLKIYYTSALKDDAASLFRIIAENLPL</sequence>
<dbReference type="EMBL" id="CP003316">
    <property type="protein sequence ID" value="AFA38119.1"/>
    <property type="molecule type" value="Genomic_DNA"/>
</dbReference>
<gene>
    <name evidence="2" type="ordered locus">Pogu_0092</name>
</gene>
<dbReference type="AlphaFoldDB" id="H6Q6G1"/>
<dbReference type="Proteomes" id="UP000009062">
    <property type="component" value="Chromosome"/>
</dbReference>
<dbReference type="GO" id="GO:0005525">
    <property type="term" value="F:GTP binding"/>
    <property type="evidence" value="ECO:0007669"/>
    <property type="project" value="InterPro"/>
</dbReference>
<evidence type="ECO:0000259" key="1">
    <source>
        <dbReference type="Pfam" id="PF01926"/>
    </source>
</evidence>
<dbReference type="HOGENOM" id="CLU_144586_0_0_2"/>
<dbReference type="Gene3D" id="3.40.50.300">
    <property type="entry name" value="P-loop containing nucleotide triphosphate hydrolases"/>
    <property type="match status" value="1"/>
</dbReference>
<evidence type="ECO:0000313" key="2">
    <source>
        <dbReference type="EMBL" id="AFA38119.1"/>
    </source>
</evidence>
<dbReference type="CDD" id="cd00882">
    <property type="entry name" value="Ras_like_GTPase"/>
    <property type="match status" value="1"/>
</dbReference>
<dbReference type="Pfam" id="PF01926">
    <property type="entry name" value="MMR_HSR1"/>
    <property type="match status" value="1"/>
</dbReference>
<organism evidence="2 3">
    <name type="scientific">Pyrobaculum oguniense (strain DSM 13380 / JCM 10595 / TE7)</name>
    <dbReference type="NCBI Taxonomy" id="698757"/>
    <lineage>
        <taxon>Archaea</taxon>
        <taxon>Thermoproteota</taxon>
        <taxon>Thermoprotei</taxon>
        <taxon>Thermoproteales</taxon>
        <taxon>Thermoproteaceae</taxon>
        <taxon>Pyrobaculum</taxon>
    </lineage>
</organism>